<reference evidence="1 2" key="1">
    <citation type="submission" date="2016-04" db="EMBL/GenBank/DDBJ databases">
        <authorList>
            <person name="Evans L.H."/>
            <person name="Alamgir A."/>
            <person name="Owens N."/>
            <person name="Weber N.D."/>
            <person name="Virtaneva K."/>
            <person name="Barbian K."/>
            <person name="Babar A."/>
            <person name="Rosenke K."/>
        </authorList>
    </citation>
    <scope>NUCLEOTIDE SEQUENCE [LARGE SCALE GENOMIC DNA]</scope>
    <source>
        <strain evidence="1 2">CCM 8644</strain>
    </source>
</reference>
<dbReference type="OrthoDB" id="757707at2"/>
<dbReference type="AlphaFoldDB" id="A0A179DFC2"/>
<dbReference type="RefSeq" id="WP_068822364.1">
    <property type="nucleotide sequence ID" value="NZ_LWHJ01000027.1"/>
</dbReference>
<name>A0A179DFC2_9SPHI</name>
<proteinExistence type="predicted"/>
<organism evidence="1 2">
    <name type="scientific">Pedobacter psychrophilus</name>
    <dbReference type="NCBI Taxonomy" id="1826909"/>
    <lineage>
        <taxon>Bacteria</taxon>
        <taxon>Pseudomonadati</taxon>
        <taxon>Bacteroidota</taxon>
        <taxon>Sphingobacteriia</taxon>
        <taxon>Sphingobacteriales</taxon>
        <taxon>Sphingobacteriaceae</taxon>
        <taxon>Pedobacter</taxon>
    </lineage>
</organism>
<evidence type="ECO:0000313" key="1">
    <source>
        <dbReference type="EMBL" id="OAQ39747.1"/>
    </source>
</evidence>
<dbReference type="EMBL" id="LWHJ01000027">
    <property type="protein sequence ID" value="OAQ39747.1"/>
    <property type="molecule type" value="Genomic_DNA"/>
</dbReference>
<sequence length="211" mass="24538">MQEHNFDVDYTVPSTKQKIKINKDFIEVNGNKIACNDVKAVKYGVSLIGGSKKPERKHYNIDVQSHNGESISIKFSSDKVEDLLEEDHTYYYIMSGLWQYVKKHLVTEYITALNENKGFGIGNTQVTQQGFIMSYTSGFLFWKKSKIELVLWNDIKYYLKEGVLHIDSISDKRKKETLSLHNDWNAVVLNTLLHYLWQDHRKEKLAKGQSI</sequence>
<keyword evidence="2" id="KW-1185">Reference proteome</keyword>
<comment type="caution">
    <text evidence="1">The sequence shown here is derived from an EMBL/GenBank/DDBJ whole genome shotgun (WGS) entry which is preliminary data.</text>
</comment>
<evidence type="ECO:0000313" key="2">
    <source>
        <dbReference type="Proteomes" id="UP000078459"/>
    </source>
</evidence>
<gene>
    <name evidence="1" type="ORF">A5893_09200</name>
</gene>
<accession>A0A179DFC2</accession>
<protein>
    <submittedName>
        <fullName evidence="1">Uncharacterized protein</fullName>
    </submittedName>
</protein>
<reference evidence="1 2" key="2">
    <citation type="submission" date="2016-06" db="EMBL/GenBank/DDBJ databases">
        <title>Pedobacter psychrophilus sp. nov., isolated from Antarctic fragmentary rock.</title>
        <authorList>
            <person name="Svec P."/>
        </authorList>
    </citation>
    <scope>NUCLEOTIDE SEQUENCE [LARGE SCALE GENOMIC DNA]</scope>
    <source>
        <strain evidence="1 2">CCM 8644</strain>
    </source>
</reference>
<dbReference type="Proteomes" id="UP000078459">
    <property type="component" value="Unassembled WGS sequence"/>
</dbReference>